<dbReference type="CDD" id="cd02440">
    <property type="entry name" value="AdoMet_MTases"/>
    <property type="match status" value="1"/>
</dbReference>
<protein>
    <recommendedName>
        <fullName evidence="3">C-methyltransferase domain-containing protein</fullName>
    </recommendedName>
</protein>
<dbReference type="Pfam" id="PF13489">
    <property type="entry name" value="Methyltransf_23"/>
    <property type="match status" value="1"/>
</dbReference>
<dbReference type="AlphaFoldDB" id="G5GQZ0"/>
<sequence>MMIERVCPICSGEDSTKVFHRDFSGMKDIVPFSYYDVVRCTRCGAYFANHMVETMPLVLYYEKLSKYETKAFALSEAARIEYEFAIRLLRKKLIPTHSVLDLGCGNGALLHMLQEQGFKKLTGLEPSAMNCHAIEECWGVRAVPGALGEDVPALSGETFDAVLLVGVLEHLLDVRENVAHALRYLADGGFLYLQVPDIGTFPSCHDLYQQFSVEHVNFFSLASLKNLMQGFGMVCVAHANEGCSIYSLWTAALGERPVFQNDGEGQAVMEAYLHNSQHLADAIQASLEPYRGQSVYLWGAGTHTAMLYQLGLLDDLQIGAIIDSNANYQGKRIYDIPVIAPNELSQHPVRPIVISSQHAQKAIWQQIKEDMKLPHEVVMLYQ</sequence>
<evidence type="ECO:0008006" key="3">
    <source>
        <dbReference type="Google" id="ProtNLM"/>
    </source>
</evidence>
<dbReference type="InterPro" id="IPR029063">
    <property type="entry name" value="SAM-dependent_MTases_sf"/>
</dbReference>
<evidence type="ECO:0000313" key="1">
    <source>
        <dbReference type="EMBL" id="EHG20355.1"/>
    </source>
</evidence>
<organism evidence="1 2">
    <name type="scientific">Selenomonas infelix ATCC 43532</name>
    <dbReference type="NCBI Taxonomy" id="679201"/>
    <lineage>
        <taxon>Bacteria</taxon>
        <taxon>Bacillati</taxon>
        <taxon>Bacillota</taxon>
        <taxon>Negativicutes</taxon>
        <taxon>Selenomonadales</taxon>
        <taxon>Selenomonadaceae</taxon>
        <taxon>Selenomonas</taxon>
    </lineage>
</organism>
<dbReference type="Gene3D" id="3.40.50.720">
    <property type="entry name" value="NAD(P)-binding Rossmann-like Domain"/>
    <property type="match status" value="1"/>
</dbReference>
<proteinExistence type="predicted"/>
<dbReference type="HOGENOM" id="CLU_053848_0_0_9"/>
<gene>
    <name evidence="1" type="ORF">HMPREF9334_01671</name>
</gene>
<dbReference type="SUPFAM" id="SSF53335">
    <property type="entry name" value="S-adenosyl-L-methionine-dependent methyltransferases"/>
    <property type="match status" value="2"/>
</dbReference>
<dbReference type="EMBL" id="ACZM01000016">
    <property type="protein sequence ID" value="EHG20355.1"/>
    <property type="molecule type" value="Genomic_DNA"/>
</dbReference>
<name>G5GQZ0_9FIRM</name>
<evidence type="ECO:0000313" key="2">
    <source>
        <dbReference type="Proteomes" id="UP000004129"/>
    </source>
</evidence>
<dbReference type="PANTHER" id="PTHR43861:SF5">
    <property type="entry name" value="BLL5978 PROTEIN"/>
    <property type="match status" value="1"/>
</dbReference>
<keyword evidence="2" id="KW-1185">Reference proteome</keyword>
<reference evidence="1 2" key="1">
    <citation type="submission" date="2011-08" db="EMBL/GenBank/DDBJ databases">
        <title>The Genome Sequence of Selenomonas infelix ATCC 43532.</title>
        <authorList>
            <consortium name="The Broad Institute Genome Sequencing Platform"/>
            <person name="Earl A."/>
            <person name="Ward D."/>
            <person name="Feldgarden M."/>
            <person name="Gevers D."/>
            <person name="Izard J."/>
            <person name="Blanton J.M."/>
            <person name="Baranova O.V."/>
            <person name="Dewhirst F.E."/>
            <person name="Young S.K."/>
            <person name="Zeng Q."/>
            <person name="Gargeya S."/>
            <person name="Fitzgerald M."/>
            <person name="Haas B."/>
            <person name="Abouelleil A."/>
            <person name="Alvarado L."/>
            <person name="Arachchi H.M."/>
            <person name="Berlin A."/>
            <person name="Brown A."/>
            <person name="Chapman S.B."/>
            <person name="Chen Z."/>
            <person name="Dunbar C."/>
            <person name="Freedman E."/>
            <person name="Gearin G."/>
            <person name="Gellesch M."/>
            <person name="Goldberg J."/>
            <person name="Griggs A."/>
            <person name="Gujja S."/>
            <person name="Heiman D."/>
            <person name="Howarth C."/>
            <person name="Larson L."/>
            <person name="Lui A."/>
            <person name="MacDonald P.J.P."/>
            <person name="Montmayeur A."/>
            <person name="Murphy C."/>
            <person name="Neiman D."/>
            <person name="Pearson M."/>
            <person name="Priest M."/>
            <person name="Roberts A."/>
            <person name="Saif S."/>
            <person name="Shea T."/>
            <person name="Shenoy N."/>
            <person name="Sisk P."/>
            <person name="Stolte C."/>
            <person name="Sykes S."/>
            <person name="Wortman J."/>
            <person name="Nusbaum C."/>
            <person name="Birren B."/>
        </authorList>
    </citation>
    <scope>NUCLEOTIDE SEQUENCE [LARGE SCALE GENOMIC DNA]</scope>
    <source>
        <strain evidence="1 2">ATCC 43532</strain>
    </source>
</reference>
<accession>G5GQZ0</accession>
<comment type="caution">
    <text evidence="1">The sequence shown here is derived from an EMBL/GenBank/DDBJ whole genome shotgun (WGS) entry which is preliminary data.</text>
</comment>
<dbReference type="PANTHER" id="PTHR43861">
    <property type="entry name" value="TRANS-ACONITATE 2-METHYLTRANSFERASE-RELATED"/>
    <property type="match status" value="1"/>
</dbReference>
<dbReference type="PATRIC" id="fig|679201.3.peg.1686"/>
<dbReference type="STRING" id="679201.HMPREF9334_01671"/>
<dbReference type="Gene3D" id="3.40.50.150">
    <property type="entry name" value="Vaccinia Virus protein VP39"/>
    <property type="match status" value="1"/>
</dbReference>
<dbReference type="Proteomes" id="UP000004129">
    <property type="component" value="Unassembled WGS sequence"/>
</dbReference>
<dbReference type="eggNOG" id="COG2227">
    <property type="taxonomic scope" value="Bacteria"/>
</dbReference>